<dbReference type="GO" id="GO:0005856">
    <property type="term" value="C:cytoskeleton"/>
    <property type="evidence" value="ECO:0007669"/>
    <property type="project" value="UniProtKB-SubCell"/>
</dbReference>
<comment type="subcellular location">
    <subcellularLocation>
        <location evidence="1">Cytoplasm</location>
        <location evidence="1">Cytoskeleton</location>
    </subcellularLocation>
</comment>
<dbReference type="SUPFAM" id="SSF55770">
    <property type="entry name" value="Profilin (actin-binding protein)"/>
    <property type="match status" value="1"/>
</dbReference>
<dbReference type="InterPro" id="IPR036140">
    <property type="entry name" value="PFN_sf"/>
</dbReference>
<keyword evidence="3" id="KW-0206">Cytoskeleton</keyword>
<dbReference type="PRINTS" id="PR01639">
    <property type="entry name" value="PROFILINMAML"/>
</dbReference>
<dbReference type="Ensembl" id="ENSECRT00000000104.1">
    <property type="protein sequence ID" value="ENSECRP00000000099.1"/>
    <property type="gene ID" value="ENSECRG00000000067.1"/>
</dbReference>
<dbReference type="Proteomes" id="UP000694620">
    <property type="component" value="Chromosome 1"/>
</dbReference>
<dbReference type="PANTHER" id="PTHR13936">
    <property type="entry name" value="PROFILIN"/>
    <property type="match status" value="1"/>
</dbReference>
<dbReference type="GeneTree" id="ENSGT00940000153664"/>
<evidence type="ECO:0000256" key="1">
    <source>
        <dbReference type="ARBA" id="ARBA00004245"/>
    </source>
</evidence>
<dbReference type="AlphaFoldDB" id="A0A8C4RBF2"/>
<reference evidence="4" key="2">
    <citation type="submission" date="2025-08" db="UniProtKB">
        <authorList>
            <consortium name="Ensembl"/>
        </authorList>
    </citation>
    <scope>IDENTIFICATION</scope>
</reference>
<sequence length="131" mass="14449">MSTLSRYVNNLMADGTSLSRSVWASVADKFFNKITPEEIIKNWELQRSSFSDRLSICHANPWLASGGLHCSVLQDSLFVDTIDLRTQSTDGPTFNICFTKAGQTLVAVMGIEGASGGHLNKKVFDMRDSMI</sequence>
<dbReference type="GO" id="GO:0030036">
    <property type="term" value="P:actin cytoskeleton organization"/>
    <property type="evidence" value="ECO:0007669"/>
    <property type="project" value="InterPro"/>
</dbReference>
<proteinExistence type="predicted"/>
<keyword evidence="2" id="KW-0963">Cytoplasm</keyword>
<reference evidence="4" key="3">
    <citation type="submission" date="2025-09" db="UniProtKB">
        <authorList>
            <consortium name="Ensembl"/>
        </authorList>
    </citation>
    <scope>IDENTIFICATION</scope>
</reference>
<dbReference type="GO" id="GO:0032233">
    <property type="term" value="P:positive regulation of actin filament bundle assembly"/>
    <property type="evidence" value="ECO:0007669"/>
    <property type="project" value="TreeGrafter"/>
</dbReference>
<evidence type="ECO:0000313" key="4">
    <source>
        <dbReference type="Ensembl" id="ENSECRP00000000099.1"/>
    </source>
</evidence>
<keyword evidence="5" id="KW-1185">Reference proteome</keyword>
<dbReference type="GO" id="GO:0030833">
    <property type="term" value="P:regulation of actin filament polymerization"/>
    <property type="evidence" value="ECO:0007669"/>
    <property type="project" value="TreeGrafter"/>
</dbReference>
<evidence type="ECO:0000256" key="2">
    <source>
        <dbReference type="ARBA" id="ARBA00022490"/>
    </source>
</evidence>
<reference evidence="4" key="1">
    <citation type="submission" date="2021-06" db="EMBL/GenBank/DDBJ databases">
        <authorList>
            <consortium name="Wellcome Sanger Institute Data Sharing"/>
        </authorList>
    </citation>
    <scope>NUCLEOTIDE SEQUENCE [LARGE SCALE GENOMIC DNA]</scope>
</reference>
<dbReference type="InterPro" id="IPR005454">
    <property type="entry name" value="Profilin1/2/3_vertebrate"/>
</dbReference>
<evidence type="ECO:0000313" key="5">
    <source>
        <dbReference type="Proteomes" id="UP000694620"/>
    </source>
</evidence>
<name>A0A8C4RBF2_ERPCA</name>
<dbReference type="GO" id="GO:0003779">
    <property type="term" value="F:actin binding"/>
    <property type="evidence" value="ECO:0007669"/>
    <property type="project" value="InterPro"/>
</dbReference>
<accession>A0A8C4RBF2</accession>
<evidence type="ECO:0000256" key="3">
    <source>
        <dbReference type="ARBA" id="ARBA00023212"/>
    </source>
</evidence>
<dbReference type="Gene3D" id="3.30.450.30">
    <property type="entry name" value="Dynein light chain 2a, cytoplasmic"/>
    <property type="match status" value="1"/>
</dbReference>
<organism evidence="4 5">
    <name type="scientific">Erpetoichthys calabaricus</name>
    <name type="common">Rope fish</name>
    <name type="synonym">Calamoichthys calabaricus</name>
    <dbReference type="NCBI Taxonomy" id="27687"/>
    <lineage>
        <taxon>Eukaryota</taxon>
        <taxon>Metazoa</taxon>
        <taxon>Chordata</taxon>
        <taxon>Craniata</taxon>
        <taxon>Vertebrata</taxon>
        <taxon>Euteleostomi</taxon>
        <taxon>Actinopterygii</taxon>
        <taxon>Polypteriformes</taxon>
        <taxon>Polypteridae</taxon>
        <taxon>Erpetoichthys</taxon>
    </lineage>
</organism>
<dbReference type="GO" id="GO:0005737">
    <property type="term" value="C:cytoplasm"/>
    <property type="evidence" value="ECO:0007669"/>
    <property type="project" value="TreeGrafter"/>
</dbReference>
<protein>
    <submittedName>
        <fullName evidence="4">Uncharacterized protein</fullName>
    </submittedName>
</protein>